<accession>A0A8E2JYA2</accession>
<dbReference type="PRINTS" id="PR00081">
    <property type="entry name" value="GDHRDH"/>
</dbReference>
<evidence type="ECO:0000256" key="1">
    <source>
        <dbReference type="ARBA" id="ARBA00006484"/>
    </source>
</evidence>
<dbReference type="InterPro" id="IPR002347">
    <property type="entry name" value="SDR_fam"/>
</dbReference>
<reference evidence="3 4" key="1">
    <citation type="journal article" date="2016" name="Nat. Commun.">
        <title>Ectomycorrhizal ecology is imprinted in the genome of the dominant symbiotic fungus Cenococcum geophilum.</title>
        <authorList>
            <consortium name="DOE Joint Genome Institute"/>
            <person name="Peter M."/>
            <person name="Kohler A."/>
            <person name="Ohm R.A."/>
            <person name="Kuo A."/>
            <person name="Krutzmann J."/>
            <person name="Morin E."/>
            <person name="Arend M."/>
            <person name="Barry K.W."/>
            <person name="Binder M."/>
            <person name="Choi C."/>
            <person name="Clum A."/>
            <person name="Copeland A."/>
            <person name="Grisel N."/>
            <person name="Haridas S."/>
            <person name="Kipfer T."/>
            <person name="LaButti K."/>
            <person name="Lindquist E."/>
            <person name="Lipzen A."/>
            <person name="Maire R."/>
            <person name="Meier B."/>
            <person name="Mihaltcheva S."/>
            <person name="Molinier V."/>
            <person name="Murat C."/>
            <person name="Poggeler S."/>
            <person name="Quandt C.A."/>
            <person name="Sperisen C."/>
            <person name="Tritt A."/>
            <person name="Tisserant E."/>
            <person name="Crous P.W."/>
            <person name="Henrissat B."/>
            <person name="Nehls U."/>
            <person name="Egli S."/>
            <person name="Spatafora J.W."/>
            <person name="Grigoriev I.V."/>
            <person name="Martin F.M."/>
        </authorList>
    </citation>
    <scope>NUCLEOTIDE SEQUENCE [LARGE SCALE GENOMIC DNA]</scope>
    <source>
        <strain evidence="3 4">CBS 207.34</strain>
    </source>
</reference>
<dbReference type="OrthoDB" id="191139at2759"/>
<evidence type="ECO:0000256" key="2">
    <source>
        <dbReference type="ARBA" id="ARBA00023002"/>
    </source>
</evidence>
<dbReference type="PANTHER" id="PTHR24320:SF283">
    <property type="entry name" value="RETINOL DEHYDROGENASE 11"/>
    <property type="match status" value="1"/>
</dbReference>
<dbReference type="PANTHER" id="PTHR24320">
    <property type="entry name" value="RETINOL DEHYDROGENASE"/>
    <property type="match status" value="1"/>
</dbReference>
<keyword evidence="4" id="KW-1185">Reference proteome</keyword>
<dbReference type="Pfam" id="PF00106">
    <property type="entry name" value="adh_short"/>
    <property type="match status" value="1"/>
</dbReference>
<proteinExistence type="inferred from homology"/>
<evidence type="ECO:0000313" key="4">
    <source>
        <dbReference type="Proteomes" id="UP000250140"/>
    </source>
</evidence>
<dbReference type="SUPFAM" id="SSF51735">
    <property type="entry name" value="NAD(P)-binding Rossmann-fold domains"/>
    <property type="match status" value="1"/>
</dbReference>
<sequence length="240" mass="25272">MTTPYTASTTATQVAADLSSEITGKVVLTTGASPGSLGAFFVSAIAKHSPKLLILAGRNVSKLKTVATAIDADPASSHIVTRVLELDLASQGQIRQAAKEVLAYAENINVLVNSAGVMALPYSTTANGVEIQLGANHVGHFLFTNLITPKLLSSPVPRVVSVSSDGHRLSPIRWNDYGFGSGKTCDKWRAYGQSKTANMLFAESCGKAGRQGLRAYSLHPGVIHTNLGNSLSMEDFKSLS</sequence>
<feature type="non-terminal residue" evidence="3">
    <location>
        <position position="240"/>
    </location>
</feature>
<gene>
    <name evidence="3" type="ORF">AOQ84DRAFT_351680</name>
</gene>
<keyword evidence="2" id="KW-0560">Oxidoreductase</keyword>
<name>A0A8E2JYA2_9PEZI</name>
<dbReference type="EMBL" id="KV748621">
    <property type="protein sequence ID" value="OCL14090.1"/>
    <property type="molecule type" value="Genomic_DNA"/>
</dbReference>
<protein>
    <submittedName>
        <fullName evidence="3">NAD(P)-binding protein</fullName>
    </submittedName>
</protein>
<dbReference type="Proteomes" id="UP000250140">
    <property type="component" value="Unassembled WGS sequence"/>
</dbReference>
<dbReference type="AlphaFoldDB" id="A0A8E2JYA2"/>
<evidence type="ECO:0000313" key="3">
    <source>
        <dbReference type="EMBL" id="OCL14090.1"/>
    </source>
</evidence>
<organism evidence="3 4">
    <name type="scientific">Glonium stellatum</name>
    <dbReference type="NCBI Taxonomy" id="574774"/>
    <lineage>
        <taxon>Eukaryota</taxon>
        <taxon>Fungi</taxon>
        <taxon>Dikarya</taxon>
        <taxon>Ascomycota</taxon>
        <taxon>Pezizomycotina</taxon>
        <taxon>Dothideomycetes</taxon>
        <taxon>Pleosporomycetidae</taxon>
        <taxon>Gloniales</taxon>
        <taxon>Gloniaceae</taxon>
        <taxon>Glonium</taxon>
    </lineage>
</organism>
<dbReference type="InterPro" id="IPR036291">
    <property type="entry name" value="NAD(P)-bd_dom_sf"/>
</dbReference>
<comment type="similarity">
    <text evidence="1">Belongs to the short-chain dehydrogenases/reductases (SDR) family.</text>
</comment>
<dbReference type="Gene3D" id="3.40.50.720">
    <property type="entry name" value="NAD(P)-binding Rossmann-like Domain"/>
    <property type="match status" value="1"/>
</dbReference>
<dbReference type="GO" id="GO:0016491">
    <property type="term" value="F:oxidoreductase activity"/>
    <property type="evidence" value="ECO:0007669"/>
    <property type="project" value="UniProtKB-KW"/>
</dbReference>